<evidence type="ECO:0000256" key="1">
    <source>
        <dbReference type="SAM" id="MobiDB-lite"/>
    </source>
</evidence>
<name>A0AAD9VCV0_ACRCE</name>
<feature type="region of interest" description="Disordered" evidence="1">
    <location>
        <begin position="283"/>
        <end position="302"/>
    </location>
</feature>
<evidence type="ECO:0000259" key="2">
    <source>
        <dbReference type="PROSITE" id="PS50017"/>
    </source>
</evidence>
<feature type="region of interest" description="Disordered" evidence="1">
    <location>
        <begin position="228"/>
        <end position="262"/>
    </location>
</feature>
<dbReference type="AlphaFoldDB" id="A0AAD9VCV0"/>
<feature type="compositionally biased region" description="Low complexity" evidence="1">
    <location>
        <begin position="287"/>
        <end position="302"/>
    </location>
</feature>
<sequence>MNCRGDDEGFYRNSIAEEILSLPAKDVLSYEKVKDPLSLLLNIEGALRNWKDVAGMLRYRPERILGDFVHHPRPGLGLLEDWIFEKKGSLRRLVQVFDELKLFSCLEVVLECVQEYEASAERNASSLSERDEYSAGFTGSYGSGVDTSLSIENSLTWMSGSMNSSNPSSPEYSTSDSLPLPDINHGCHENGRFNRTIAQENCNLSCADLEQCNSSNVPFLRVQSWSPTETRRLDRQPPNGEQSLLSRSFSQPNNLKSKAGLDNKRKSFRKRFVRIFRKKKKKPVVNSSEEVSDTSLETSTSSDGGFIRPASFTVGGAYREVAEKHCKNFSPLKVDGKRRSLDSLSSGESVPNPTSPGYESGYTSSEEDEAYRKEGFKLYHHFNEELGYKCHLDKLEMLKVAENKFRYAVRRVKQSDFVFICVSPQLKRIFDSSVEEISDQLEDDSNSMLRLESDLILSELANSGSNRKGKFMTILLQGSSKSDVPCFLESFMVYRWPKDERKIRCIIEEQPEIMPAPVSCVKTDPPSQVVIPAKLI</sequence>
<dbReference type="PROSITE" id="PS50017">
    <property type="entry name" value="DEATH_DOMAIN"/>
    <property type="match status" value="1"/>
</dbReference>
<evidence type="ECO:0000313" key="3">
    <source>
        <dbReference type="EMBL" id="KAK2569357.1"/>
    </source>
</evidence>
<gene>
    <name evidence="3" type="ORF">P5673_006279</name>
</gene>
<dbReference type="Pfam" id="PF08357">
    <property type="entry name" value="SEFIR"/>
    <property type="match status" value="1"/>
</dbReference>
<comment type="caution">
    <text evidence="3">The sequence shown here is derived from an EMBL/GenBank/DDBJ whole genome shotgun (WGS) entry which is preliminary data.</text>
</comment>
<dbReference type="InterPro" id="IPR000488">
    <property type="entry name" value="Death_dom"/>
</dbReference>
<dbReference type="InterPro" id="IPR013568">
    <property type="entry name" value="SEFIR_dom"/>
</dbReference>
<reference evidence="3" key="1">
    <citation type="journal article" date="2023" name="G3 (Bethesda)">
        <title>Whole genome assembly and annotation of the endangered Caribbean coral Acropora cervicornis.</title>
        <authorList>
            <person name="Selwyn J.D."/>
            <person name="Vollmer S.V."/>
        </authorList>
    </citation>
    <scope>NUCLEOTIDE SEQUENCE</scope>
    <source>
        <strain evidence="3">K2</strain>
    </source>
</reference>
<proteinExistence type="predicted"/>
<organism evidence="3 4">
    <name type="scientific">Acropora cervicornis</name>
    <name type="common">Staghorn coral</name>
    <dbReference type="NCBI Taxonomy" id="6130"/>
    <lineage>
        <taxon>Eukaryota</taxon>
        <taxon>Metazoa</taxon>
        <taxon>Cnidaria</taxon>
        <taxon>Anthozoa</taxon>
        <taxon>Hexacorallia</taxon>
        <taxon>Scleractinia</taxon>
        <taxon>Astrocoeniina</taxon>
        <taxon>Acroporidae</taxon>
        <taxon>Acropora</taxon>
    </lineage>
</organism>
<feature type="compositionally biased region" description="Polar residues" evidence="1">
    <location>
        <begin position="239"/>
        <end position="256"/>
    </location>
</feature>
<dbReference type="EMBL" id="JARQWQ010000010">
    <property type="protein sequence ID" value="KAK2569357.1"/>
    <property type="molecule type" value="Genomic_DNA"/>
</dbReference>
<protein>
    <recommendedName>
        <fullName evidence="2">Death domain-containing protein</fullName>
    </recommendedName>
</protein>
<dbReference type="Gene3D" id="3.40.50.11530">
    <property type="match status" value="1"/>
</dbReference>
<accession>A0AAD9VCV0</accession>
<reference evidence="3" key="2">
    <citation type="journal article" date="2023" name="Science">
        <title>Genomic signatures of disease resistance in endangered staghorn corals.</title>
        <authorList>
            <person name="Vollmer S.V."/>
            <person name="Selwyn J.D."/>
            <person name="Despard B.A."/>
            <person name="Roesel C.L."/>
        </authorList>
    </citation>
    <scope>NUCLEOTIDE SEQUENCE</scope>
    <source>
        <strain evidence="3">K2</strain>
    </source>
</reference>
<feature type="region of interest" description="Disordered" evidence="1">
    <location>
        <begin position="338"/>
        <end position="366"/>
    </location>
</feature>
<feature type="compositionally biased region" description="Polar residues" evidence="1">
    <location>
        <begin position="342"/>
        <end position="364"/>
    </location>
</feature>
<feature type="domain" description="Death" evidence="2">
    <location>
        <begin position="49"/>
        <end position="113"/>
    </location>
</feature>
<dbReference type="Proteomes" id="UP001249851">
    <property type="component" value="Unassembled WGS sequence"/>
</dbReference>
<evidence type="ECO:0000313" key="4">
    <source>
        <dbReference type="Proteomes" id="UP001249851"/>
    </source>
</evidence>
<dbReference type="Gene3D" id="1.10.533.10">
    <property type="entry name" value="Death Domain, Fas"/>
    <property type="match status" value="1"/>
</dbReference>
<dbReference type="GO" id="GO:0007165">
    <property type="term" value="P:signal transduction"/>
    <property type="evidence" value="ECO:0007669"/>
    <property type="project" value="InterPro"/>
</dbReference>
<dbReference type="InterPro" id="IPR011029">
    <property type="entry name" value="DEATH-like_dom_sf"/>
</dbReference>
<keyword evidence="4" id="KW-1185">Reference proteome</keyword>